<dbReference type="EMBL" id="MAYT01000031">
    <property type="protein sequence ID" value="OCA81315.1"/>
    <property type="molecule type" value="Genomic_DNA"/>
</dbReference>
<keyword evidence="1" id="KW-1133">Transmembrane helix</keyword>
<evidence type="ECO:0000256" key="1">
    <source>
        <dbReference type="SAM" id="Phobius"/>
    </source>
</evidence>
<evidence type="ECO:0008006" key="4">
    <source>
        <dbReference type="Google" id="ProtNLM"/>
    </source>
</evidence>
<feature type="transmembrane region" description="Helical" evidence="1">
    <location>
        <begin position="44"/>
        <end position="62"/>
    </location>
</feature>
<gene>
    <name evidence="2" type="ORF">A8F95_16285</name>
</gene>
<dbReference type="Proteomes" id="UP000092578">
    <property type="component" value="Unassembled WGS sequence"/>
</dbReference>
<evidence type="ECO:0000313" key="3">
    <source>
        <dbReference type="Proteomes" id="UP000092578"/>
    </source>
</evidence>
<sequence>MNTARLSSTQWKWFLALTGIIVLANFSAHHLIPLPAHEMKFVTMGSLLDFIIVIPLLAYFFVFKKKGQIAPVIGVALLGYFVGKSIIPNGRLAGMEWVGWLLVAGEAALFIAEIWIVVRLVKTVQTIRRKVKANKEEAALTLAVWQQADAAFSENRFAKVMISEWMMWKFALASWKQKTPESNRYFTAHRRTSVIAFNIMLIHAVVLETIGVHWLIHSMNPAIAWVMVILNIYTVFFFIGEIQAIRLNPIIVEPDQITVPIGLMKRVTAVKGNILSIRRVVPGEYNEKDKTAFHGMYADIEKGEPQIVIELESPATVQYIYGFTKKAERIYLRLDQPEEFMAAVEAEGLSETKRRDEQN</sequence>
<keyword evidence="1" id="KW-0812">Transmembrane</keyword>
<organism evidence="2 3">
    <name type="scientific">Pseudobacillus wudalianchiensis</name>
    <dbReference type="NCBI Taxonomy" id="1743143"/>
    <lineage>
        <taxon>Bacteria</taxon>
        <taxon>Bacillati</taxon>
        <taxon>Bacillota</taxon>
        <taxon>Bacilli</taxon>
        <taxon>Bacillales</taxon>
        <taxon>Bacillaceae</taxon>
        <taxon>Pseudobacillus</taxon>
    </lineage>
</organism>
<keyword evidence="1" id="KW-0472">Membrane</keyword>
<dbReference type="RefSeq" id="WP_065412145.1">
    <property type="nucleotide sequence ID" value="NZ_MAYT01000031.1"/>
</dbReference>
<feature type="transmembrane region" description="Helical" evidence="1">
    <location>
        <begin position="69"/>
        <end position="87"/>
    </location>
</feature>
<proteinExistence type="predicted"/>
<evidence type="ECO:0000313" key="2">
    <source>
        <dbReference type="EMBL" id="OCA81315.1"/>
    </source>
</evidence>
<feature type="transmembrane region" description="Helical" evidence="1">
    <location>
        <begin position="222"/>
        <end position="240"/>
    </location>
</feature>
<keyword evidence="3" id="KW-1185">Reference proteome</keyword>
<comment type="caution">
    <text evidence="2">The sequence shown here is derived from an EMBL/GenBank/DDBJ whole genome shotgun (WGS) entry which is preliminary data.</text>
</comment>
<dbReference type="AlphaFoldDB" id="A0A1B9ABV9"/>
<feature type="transmembrane region" description="Helical" evidence="1">
    <location>
        <begin position="99"/>
        <end position="121"/>
    </location>
</feature>
<accession>A0A1B9ABV9</accession>
<reference evidence="3" key="1">
    <citation type="submission" date="2016-05" db="EMBL/GenBank/DDBJ databases">
        <authorList>
            <person name="Liu B."/>
            <person name="Wang J."/>
            <person name="Zhu Y."/>
            <person name="Liu G."/>
            <person name="Chen Q."/>
            <person name="Chen Z."/>
            <person name="Lan J."/>
            <person name="Che J."/>
            <person name="Ge C."/>
            <person name="Shi H."/>
            <person name="Pan Z."/>
            <person name="Liu X."/>
        </authorList>
    </citation>
    <scope>NUCLEOTIDE SEQUENCE [LARGE SCALE GENOMIC DNA]</scope>
    <source>
        <strain evidence="3">FJAT-27215</strain>
    </source>
</reference>
<name>A0A1B9ABV9_9BACI</name>
<feature type="transmembrane region" description="Helical" evidence="1">
    <location>
        <begin position="12"/>
        <end position="32"/>
    </location>
</feature>
<feature type="transmembrane region" description="Helical" evidence="1">
    <location>
        <begin position="194"/>
        <end position="216"/>
    </location>
</feature>
<protein>
    <recommendedName>
        <fullName evidence="4">Beta-carotene 15,15'-monooxygenase</fullName>
    </recommendedName>
</protein>